<dbReference type="InterPro" id="IPR004381">
    <property type="entry name" value="Glycerate_kinase"/>
</dbReference>
<dbReference type="OrthoDB" id="9774290at2"/>
<dbReference type="Pfam" id="PF02595">
    <property type="entry name" value="Gly_kinase"/>
    <property type="match status" value="1"/>
</dbReference>
<evidence type="ECO:0000313" key="6">
    <source>
        <dbReference type="EMBL" id="QOD01160.1"/>
    </source>
</evidence>
<dbReference type="Gene3D" id="3.40.50.10350">
    <property type="entry name" value="Glycerate kinase, domain 1"/>
    <property type="match status" value="1"/>
</dbReference>
<dbReference type="GO" id="GO:0031388">
    <property type="term" value="P:organic acid phosphorylation"/>
    <property type="evidence" value="ECO:0007669"/>
    <property type="project" value="UniProtKB-UniRule"/>
</dbReference>
<comment type="similarity">
    <text evidence="1 4">Belongs to the glycerate kinase type-1 family.</text>
</comment>
<evidence type="ECO:0000313" key="8">
    <source>
        <dbReference type="Proteomes" id="UP000516786"/>
    </source>
</evidence>
<evidence type="ECO:0000256" key="2">
    <source>
        <dbReference type="ARBA" id="ARBA00022679"/>
    </source>
</evidence>
<dbReference type="PANTHER" id="PTHR21599">
    <property type="entry name" value="GLYCERATE KINASE"/>
    <property type="match status" value="1"/>
</dbReference>
<organism evidence="5 7">
    <name type="scientific">Pseudomonas putida</name>
    <name type="common">Arthrobacter siderocapsulatus</name>
    <dbReference type="NCBI Taxonomy" id="303"/>
    <lineage>
        <taxon>Bacteria</taxon>
        <taxon>Pseudomonadati</taxon>
        <taxon>Pseudomonadota</taxon>
        <taxon>Gammaproteobacteria</taxon>
        <taxon>Pseudomonadales</taxon>
        <taxon>Pseudomonadaceae</taxon>
        <taxon>Pseudomonas</taxon>
    </lineage>
</organism>
<dbReference type="Proteomes" id="UP000193675">
    <property type="component" value="Unassembled WGS sequence"/>
</dbReference>
<dbReference type="GO" id="GO:0008887">
    <property type="term" value="F:glycerate kinase activity"/>
    <property type="evidence" value="ECO:0007669"/>
    <property type="project" value="UniProtKB-UniRule"/>
</dbReference>
<dbReference type="InterPro" id="IPR018193">
    <property type="entry name" value="Glyc_kinase_flavodox-like_fold"/>
</dbReference>
<reference evidence="5 7" key="1">
    <citation type="submission" date="2017-04" db="EMBL/GenBank/DDBJ databases">
        <title>Presence of VIM-2 positive Pseudomonas species in chickens and their surrounding environment.</title>
        <authorList>
            <person name="Zhang R."/>
        </authorList>
    </citation>
    <scope>NUCLEOTIDE SEQUENCE [LARGE SCALE GENOMIC DNA]</scope>
    <source>
        <strain evidence="5 7">DZ-C18</strain>
    </source>
</reference>
<evidence type="ECO:0000313" key="5">
    <source>
        <dbReference type="EMBL" id="ORL61901.1"/>
    </source>
</evidence>
<dbReference type="AlphaFoldDB" id="A0A1X0ZRD6"/>
<dbReference type="InterPro" id="IPR036129">
    <property type="entry name" value="Glycerate_kinase_sf"/>
</dbReference>
<dbReference type="Proteomes" id="UP000516786">
    <property type="component" value="Plasmid pZXPA-20-602k"/>
</dbReference>
<keyword evidence="3 4" id="KW-0418">Kinase</keyword>
<dbReference type="PIRSF" id="PIRSF006078">
    <property type="entry name" value="GlxK"/>
    <property type="match status" value="1"/>
</dbReference>
<dbReference type="NCBIfam" id="TIGR00045">
    <property type="entry name" value="glycerate kinase"/>
    <property type="match status" value="1"/>
</dbReference>
<proteinExistence type="inferred from homology"/>
<dbReference type="Gene3D" id="3.90.1510.10">
    <property type="entry name" value="Glycerate kinase, domain 2"/>
    <property type="match status" value="1"/>
</dbReference>
<sequence length="380" mass="38546">MKVVIAPDSFKESLSAQAVAAALAEGVRKAVPDAEIVTIPMADGGEGTVAAVLAAAGGELRSTQVAGPLGWEVTASWGWLADTRTAVIEMAEASGLHLVPAGQRDATRTSTYGTGQLVQAALQAGAHRIVMGFGGSATNDGGAGMLQALGAKFLCDAGTELKPGGLALQQLARIDLSGMDSRLQDVQFEVACDVDNPLTGERGASHVFGPQKGATPSQVRELDSALGVYADIAANLLGKDVRNSPGAGAAGGIGFAAKAFLDASFRPGVQLIAELAGLADAVKGADLVITGEGKLDQQTFYGKTPAGVAAVAKAAGVPTIAIAGTLGEGYQLLREIGICAAFSITAGPMTLEHACSHAAELLRDRAFDVMSVWALERPKS</sequence>
<evidence type="ECO:0000256" key="3">
    <source>
        <dbReference type="ARBA" id="ARBA00022777"/>
    </source>
</evidence>
<dbReference type="PANTHER" id="PTHR21599:SF0">
    <property type="entry name" value="GLYCERATE KINASE"/>
    <property type="match status" value="1"/>
</dbReference>
<accession>A0A1X0ZRD6</accession>
<dbReference type="EMBL" id="NBWC01000031">
    <property type="protein sequence ID" value="ORL61901.1"/>
    <property type="molecule type" value="Genomic_DNA"/>
</dbReference>
<keyword evidence="6" id="KW-0614">Plasmid</keyword>
<protein>
    <submittedName>
        <fullName evidence="5">Glycerate kinase</fullName>
    </submittedName>
</protein>
<evidence type="ECO:0000256" key="4">
    <source>
        <dbReference type="PIRNR" id="PIRNR006078"/>
    </source>
</evidence>
<dbReference type="InterPro" id="IPR018197">
    <property type="entry name" value="Glycerate_kinase_RE-like"/>
</dbReference>
<gene>
    <name evidence="5" type="ORF">B7H17_19470</name>
    <name evidence="6" type="ORF">ID616_31650</name>
</gene>
<dbReference type="EMBL" id="CP061724">
    <property type="protein sequence ID" value="QOD01160.1"/>
    <property type="molecule type" value="Genomic_DNA"/>
</dbReference>
<dbReference type="RefSeq" id="WP_084851933.1">
    <property type="nucleotide sequence ID" value="NZ_CP061724.1"/>
</dbReference>
<reference evidence="6 8" key="2">
    <citation type="submission" date="2020-09" db="EMBL/GenBank/DDBJ databases">
        <title>Co-existence of a novel multidrug-resistance efflux pump with carbapenem resistance gene blaVIM-2 in one megaplasmid in Pseudomonas putida.</title>
        <authorList>
            <person name="Peng K."/>
            <person name="Li R."/>
        </authorList>
    </citation>
    <scope>NUCLEOTIDE SEQUENCE [LARGE SCALE GENOMIC DNA]</scope>
    <source>
        <strain evidence="6 8">ZXPA-20</strain>
        <plasmid evidence="6 8">pZXPA-20-602k</plasmid>
    </source>
</reference>
<geneLocation type="plasmid" evidence="6 8">
    <name>pZXPA-20-602k</name>
</geneLocation>
<evidence type="ECO:0000256" key="1">
    <source>
        <dbReference type="ARBA" id="ARBA00006284"/>
    </source>
</evidence>
<dbReference type="SUPFAM" id="SSF110738">
    <property type="entry name" value="Glycerate kinase I"/>
    <property type="match status" value="1"/>
</dbReference>
<evidence type="ECO:0000313" key="7">
    <source>
        <dbReference type="Proteomes" id="UP000193675"/>
    </source>
</evidence>
<keyword evidence="2 4" id="KW-0808">Transferase</keyword>
<name>A0A1X0ZRD6_PSEPU</name>